<dbReference type="InterPro" id="IPR003439">
    <property type="entry name" value="ABC_transporter-like_ATP-bd"/>
</dbReference>
<keyword evidence="1" id="KW-0547">Nucleotide-binding</keyword>
<protein>
    <submittedName>
        <fullName evidence="4">ATP-binding cassette domain-containing protein</fullName>
    </submittedName>
</protein>
<dbReference type="RefSeq" id="WP_377167689.1">
    <property type="nucleotide sequence ID" value="NZ_JBHSMQ010000004.1"/>
</dbReference>
<dbReference type="EMBL" id="JBHSMQ010000004">
    <property type="protein sequence ID" value="MFC5455973.1"/>
    <property type="molecule type" value="Genomic_DNA"/>
</dbReference>
<comment type="caution">
    <text evidence="4">The sequence shown here is derived from an EMBL/GenBank/DDBJ whole genome shotgun (WGS) entry which is preliminary data.</text>
</comment>
<accession>A0ABW0KR75</accession>
<dbReference type="SUPFAM" id="SSF52540">
    <property type="entry name" value="P-loop containing nucleoside triphosphate hydrolases"/>
    <property type="match status" value="1"/>
</dbReference>
<gene>
    <name evidence="4" type="ORF">ACFQDI_14000</name>
</gene>
<dbReference type="InterPro" id="IPR015854">
    <property type="entry name" value="ABC_transpr_LolD-like"/>
</dbReference>
<feature type="domain" description="ABC transporter" evidence="3">
    <location>
        <begin position="7"/>
        <end position="223"/>
    </location>
</feature>
<evidence type="ECO:0000256" key="1">
    <source>
        <dbReference type="ARBA" id="ARBA00022741"/>
    </source>
</evidence>
<dbReference type="PROSITE" id="PS50893">
    <property type="entry name" value="ABC_TRANSPORTER_2"/>
    <property type="match status" value="1"/>
</dbReference>
<keyword evidence="2 4" id="KW-0067">ATP-binding</keyword>
<dbReference type="InterPro" id="IPR027417">
    <property type="entry name" value="P-loop_NTPase"/>
</dbReference>
<evidence type="ECO:0000259" key="3">
    <source>
        <dbReference type="PROSITE" id="PS50893"/>
    </source>
</evidence>
<reference evidence="5" key="1">
    <citation type="journal article" date="2019" name="Int. J. Syst. Evol. Microbiol.">
        <title>The Global Catalogue of Microorganisms (GCM) 10K type strain sequencing project: providing services to taxonomists for standard genome sequencing and annotation.</title>
        <authorList>
            <consortium name="The Broad Institute Genomics Platform"/>
            <consortium name="The Broad Institute Genome Sequencing Center for Infectious Disease"/>
            <person name="Wu L."/>
            <person name="Ma J."/>
        </authorList>
    </citation>
    <scope>NUCLEOTIDE SEQUENCE [LARGE SCALE GENOMIC DNA]</scope>
    <source>
        <strain evidence="5">CGMCC 4.1469</strain>
    </source>
</reference>
<dbReference type="PROSITE" id="PS00211">
    <property type="entry name" value="ABC_TRANSPORTER_1"/>
    <property type="match status" value="1"/>
</dbReference>
<dbReference type="PANTHER" id="PTHR24220">
    <property type="entry name" value="IMPORT ATP-BINDING PROTEIN"/>
    <property type="match status" value="1"/>
</dbReference>
<dbReference type="Gene3D" id="3.40.50.300">
    <property type="entry name" value="P-loop containing nucleotide triphosphate hydrolases"/>
    <property type="match status" value="1"/>
</dbReference>
<name>A0ABW0KR75_9BACT</name>
<evidence type="ECO:0000256" key="2">
    <source>
        <dbReference type="ARBA" id="ARBA00022840"/>
    </source>
</evidence>
<evidence type="ECO:0000313" key="4">
    <source>
        <dbReference type="EMBL" id="MFC5455973.1"/>
    </source>
</evidence>
<dbReference type="GO" id="GO:0005524">
    <property type="term" value="F:ATP binding"/>
    <property type="evidence" value="ECO:0007669"/>
    <property type="project" value="UniProtKB-KW"/>
</dbReference>
<dbReference type="InterPro" id="IPR017871">
    <property type="entry name" value="ABC_transporter-like_CS"/>
</dbReference>
<proteinExistence type="predicted"/>
<keyword evidence="5" id="KW-1185">Reference proteome</keyword>
<dbReference type="InterPro" id="IPR003593">
    <property type="entry name" value="AAA+_ATPase"/>
</dbReference>
<sequence>MSATTGLQVSDLRFAYSGGGFRVHVPQLGLEGGKTLALAGPSGAGKSTLLRLLTGLLTPTAGTVSLGTADLHAMSPEARRAFRLRQIGLVFQDFALLDYLTVAENILLPHQFRRAAGEEERARMLGLTQRLHIDRYLDKRVSQLSQGERQRVAVARALVHEPQFVFADEPTASLDPVRGRIVVDMLLEDARSRGACLVMVTHDPNLLPLFDQTLRMEELAATA</sequence>
<dbReference type="SMART" id="SM00382">
    <property type="entry name" value="AAA"/>
    <property type="match status" value="1"/>
</dbReference>
<dbReference type="Pfam" id="PF00005">
    <property type="entry name" value="ABC_tran"/>
    <property type="match status" value="1"/>
</dbReference>
<dbReference type="Proteomes" id="UP001596052">
    <property type="component" value="Unassembled WGS sequence"/>
</dbReference>
<organism evidence="4 5">
    <name type="scientific">Prosthecobacter fluviatilis</name>
    <dbReference type="NCBI Taxonomy" id="445931"/>
    <lineage>
        <taxon>Bacteria</taxon>
        <taxon>Pseudomonadati</taxon>
        <taxon>Verrucomicrobiota</taxon>
        <taxon>Verrucomicrobiia</taxon>
        <taxon>Verrucomicrobiales</taxon>
        <taxon>Verrucomicrobiaceae</taxon>
        <taxon>Prosthecobacter</taxon>
    </lineage>
</organism>
<evidence type="ECO:0000313" key="5">
    <source>
        <dbReference type="Proteomes" id="UP001596052"/>
    </source>
</evidence>